<proteinExistence type="predicted"/>
<sequence length="69" mass="7456">MVTLLQAKERNHRRNLIVVSGRPGKSEARARSTMGAGSRDDGSEGDDSVSVNLQILLCYCPVGNAPMRL</sequence>
<reference evidence="2 3" key="1">
    <citation type="submission" date="2023-10" db="EMBL/GenBank/DDBJ databases">
        <title>Draft genome sequence of Xylaria bambusicola isolate GMP-LS, the root and basal stem rot pathogen of sugarcane in Indonesia.</title>
        <authorList>
            <person name="Selvaraj P."/>
            <person name="Muralishankar V."/>
            <person name="Muruganantham S."/>
            <person name="Sp S."/>
            <person name="Haryani S."/>
            <person name="Lau K.J.X."/>
            <person name="Naqvi N.I."/>
        </authorList>
    </citation>
    <scope>NUCLEOTIDE SEQUENCE [LARGE SCALE GENOMIC DNA]</scope>
    <source>
        <strain evidence="2">GMP-LS</strain>
    </source>
</reference>
<organism evidence="2 3">
    <name type="scientific">Xylaria bambusicola</name>
    <dbReference type="NCBI Taxonomy" id="326684"/>
    <lineage>
        <taxon>Eukaryota</taxon>
        <taxon>Fungi</taxon>
        <taxon>Dikarya</taxon>
        <taxon>Ascomycota</taxon>
        <taxon>Pezizomycotina</taxon>
        <taxon>Sordariomycetes</taxon>
        <taxon>Xylariomycetidae</taxon>
        <taxon>Xylariales</taxon>
        <taxon>Xylariaceae</taxon>
        <taxon>Xylaria</taxon>
    </lineage>
</organism>
<evidence type="ECO:0000256" key="1">
    <source>
        <dbReference type="SAM" id="MobiDB-lite"/>
    </source>
</evidence>
<keyword evidence="3" id="KW-1185">Reference proteome</keyword>
<feature type="region of interest" description="Disordered" evidence="1">
    <location>
        <begin position="20"/>
        <end position="47"/>
    </location>
</feature>
<name>A0AAN7UJD1_9PEZI</name>
<dbReference type="Proteomes" id="UP001305414">
    <property type="component" value="Unassembled WGS sequence"/>
</dbReference>
<dbReference type="EMBL" id="JAWHQM010000011">
    <property type="protein sequence ID" value="KAK5629457.1"/>
    <property type="molecule type" value="Genomic_DNA"/>
</dbReference>
<evidence type="ECO:0000313" key="2">
    <source>
        <dbReference type="EMBL" id="KAK5629457.1"/>
    </source>
</evidence>
<protein>
    <submittedName>
        <fullName evidence="2">Uncharacterized protein</fullName>
    </submittedName>
</protein>
<comment type="caution">
    <text evidence="2">The sequence shown here is derived from an EMBL/GenBank/DDBJ whole genome shotgun (WGS) entry which is preliminary data.</text>
</comment>
<gene>
    <name evidence="2" type="ORF">RRF57_005172</name>
</gene>
<accession>A0AAN7UJD1</accession>
<evidence type="ECO:0000313" key="3">
    <source>
        <dbReference type="Proteomes" id="UP001305414"/>
    </source>
</evidence>
<dbReference type="AlphaFoldDB" id="A0AAN7UJD1"/>